<evidence type="ECO:0000256" key="1">
    <source>
        <dbReference type="ARBA" id="ARBA00009199"/>
    </source>
</evidence>
<name>A0AAD5Q6N8_PYTIN</name>
<sequence>MRPSAVAALVAAIFTGLLLLGEHASLPELSVLKQQHQRLAQGGYDLVSLEAPRLTGLPLQALGWLIRQPVLGRIISKVLYTDNRMLEIRRLASFIPDQPLYYPFVDPPRDAVTESTLDLDAFAKQSADAKTAATAFKHWSIADYTSRYASQELSPVQVAKAVLAAIDESEKGEYPLRIFIEKHDDEILAQARASAKRWAEGKPLGVLDGVPVAVKDQLAVLGHKTSMGTTFLAEELGVAPQDAVPVARLRTAGAIILGTTNMQELGTGVTGFNLHYGTSRNPHDPRRYAGGSSSGSAVAVASGLVPLALGVDGGGSVRIPAALCGVVGLKPTFQRVPQLQRDCPSVGHVGPIAGSVRDAAIALAVLSGGDASFPRSLAQPALSLAAFDETASLRGLRLGYFEAFNNDSSAAVSAATTQALRRLQALGAELVPVALDHLQAIQLAQALTITSEMALHLDAFHSRLGAASPETQLFMAFARHYSALDLLAAQRVRAFALRQLQEKVFGRVDVLVTPSTGITAPEIPADALSAGELHATQVGALFRFTVYANVAGNPAVAVPLGVDGSGLPLSLQLQSAHWNEDVLLRVAHAVERAYESQQRRPRVYLSVLTKAKAKTEADVEQADQRDVL</sequence>
<proteinExistence type="inferred from homology"/>
<accession>A0AAD5Q6N8</accession>
<comment type="caution">
    <text evidence="4">The sequence shown here is derived from an EMBL/GenBank/DDBJ whole genome shotgun (WGS) entry which is preliminary data.</text>
</comment>
<feature type="chain" id="PRO_5042021690" description="Amidase domain-containing protein" evidence="2">
    <location>
        <begin position="25"/>
        <end position="628"/>
    </location>
</feature>
<dbReference type="SUPFAM" id="SSF75304">
    <property type="entry name" value="Amidase signature (AS) enzymes"/>
    <property type="match status" value="1"/>
</dbReference>
<dbReference type="InterPro" id="IPR020556">
    <property type="entry name" value="Amidase_CS"/>
</dbReference>
<dbReference type="EMBL" id="JAKCXM010000276">
    <property type="protein sequence ID" value="KAJ0396874.1"/>
    <property type="molecule type" value="Genomic_DNA"/>
</dbReference>
<protein>
    <recommendedName>
        <fullName evidence="3">Amidase domain-containing protein</fullName>
    </recommendedName>
</protein>
<evidence type="ECO:0000259" key="3">
    <source>
        <dbReference type="Pfam" id="PF01425"/>
    </source>
</evidence>
<evidence type="ECO:0000313" key="5">
    <source>
        <dbReference type="Proteomes" id="UP001209570"/>
    </source>
</evidence>
<keyword evidence="5" id="KW-1185">Reference proteome</keyword>
<dbReference type="PANTHER" id="PTHR11895">
    <property type="entry name" value="TRANSAMIDASE"/>
    <property type="match status" value="1"/>
</dbReference>
<reference evidence="4" key="1">
    <citation type="submission" date="2021-12" db="EMBL/GenBank/DDBJ databases">
        <title>Prjna785345.</title>
        <authorList>
            <person name="Rujirawat T."/>
            <person name="Krajaejun T."/>
        </authorList>
    </citation>
    <scope>NUCLEOTIDE SEQUENCE</scope>
    <source>
        <strain evidence="4">Pi057C3</strain>
    </source>
</reference>
<dbReference type="PANTHER" id="PTHR11895:SF67">
    <property type="entry name" value="AMIDASE DOMAIN-CONTAINING PROTEIN"/>
    <property type="match status" value="1"/>
</dbReference>
<dbReference type="Gene3D" id="3.90.1300.10">
    <property type="entry name" value="Amidase signature (AS) domain"/>
    <property type="match status" value="1"/>
</dbReference>
<evidence type="ECO:0000313" key="4">
    <source>
        <dbReference type="EMBL" id="KAJ0396874.1"/>
    </source>
</evidence>
<dbReference type="InterPro" id="IPR023631">
    <property type="entry name" value="Amidase_dom"/>
</dbReference>
<dbReference type="InterPro" id="IPR036928">
    <property type="entry name" value="AS_sf"/>
</dbReference>
<dbReference type="Proteomes" id="UP001209570">
    <property type="component" value="Unassembled WGS sequence"/>
</dbReference>
<dbReference type="GO" id="GO:0003824">
    <property type="term" value="F:catalytic activity"/>
    <property type="evidence" value="ECO:0007669"/>
    <property type="project" value="InterPro"/>
</dbReference>
<dbReference type="InterPro" id="IPR000120">
    <property type="entry name" value="Amidase"/>
</dbReference>
<dbReference type="AlphaFoldDB" id="A0AAD5Q6N8"/>
<dbReference type="PROSITE" id="PS00571">
    <property type="entry name" value="AMIDASES"/>
    <property type="match status" value="1"/>
</dbReference>
<feature type="signal peptide" evidence="2">
    <location>
        <begin position="1"/>
        <end position="24"/>
    </location>
</feature>
<feature type="domain" description="Amidase" evidence="3">
    <location>
        <begin position="162"/>
        <end position="584"/>
    </location>
</feature>
<comment type="similarity">
    <text evidence="1">Belongs to the amidase family.</text>
</comment>
<evidence type="ECO:0000256" key="2">
    <source>
        <dbReference type="SAM" id="SignalP"/>
    </source>
</evidence>
<keyword evidence="2" id="KW-0732">Signal</keyword>
<dbReference type="Pfam" id="PF01425">
    <property type="entry name" value="Amidase"/>
    <property type="match status" value="1"/>
</dbReference>
<organism evidence="4 5">
    <name type="scientific">Pythium insidiosum</name>
    <name type="common">Pythiosis disease agent</name>
    <dbReference type="NCBI Taxonomy" id="114742"/>
    <lineage>
        <taxon>Eukaryota</taxon>
        <taxon>Sar</taxon>
        <taxon>Stramenopiles</taxon>
        <taxon>Oomycota</taxon>
        <taxon>Peronosporomycetes</taxon>
        <taxon>Pythiales</taxon>
        <taxon>Pythiaceae</taxon>
        <taxon>Pythium</taxon>
    </lineage>
</organism>
<gene>
    <name evidence="4" type="ORF">P43SY_002981</name>
</gene>